<feature type="domain" description="J" evidence="2">
    <location>
        <begin position="390"/>
        <end position="464"/>
    </location>
</feature>
<proteinExistence type="predicted"/>
<feature type="compositionally biased region" description="Low complexity" evidence="1">
    <location>
        <begin position="249"/>
        <end position="260"/>
    </location>
</feature>
<dbReference type="PROSITE" id="PS50076">
    <property type="entry name" value="DNAJ_2"/>
    <property type="match status" value="1"/>
</dbReference>
<dbReference type="InterPro" id="IPR036869">
    <property type="entry name" value="J_dom_sf"/>
</dbReference>
<comment type="caution">
    <text evidence="3">The sequence shown here is derived from an EMBL/GenBank/DDBJ whole genome shotgun (WGS) entry which is preliminary data.</text>
</comment>
<dbReference type="PANTHER" id="PTHR23172:SF19">
    <property type="entry name" value="J DOMAIN-CONTAINING PROTEIN"/>
    <property type="match status" value="1"/>
</dbReference>
<feature type="region of interest" description="Disordered" evidence="1">
    <location>
        <begin position="150"/>
        <end position="174"/>
    </location>
</feature>
<name>A0ABD3D159_9LAMI</name>
<dbReference type="InterPro" id="IPR001623">
    <property type="entry name" value="DnaJ_domain"/>
</dbReference>
<keyword evidence="4" id="KW-1185">Reference proteome</keyword>
<evidence type="ECO:0000313" key="4">
    <source>
        <dbReference type="Proteomes" id="UP001632038"/>
    </source>
</evidence>
<dbReference type="SUPFAM" id="SSF46565">
    <property type="entry name" value="Chaperone J-domain"/>
    <property type="match status" value="1"/>
</dbReference>
<dbReference type="AlphaFoldDB" id="A0ABD3D159"/>
<feature type="compositionally biased region" description="Polar residues" evidence="1">
    <location>
        <begin position="220"/>
        <end position="233"/>
    </location>
</feature>
<evidence type="ECO:0000256" key="1">
    <source>
        <dbReference type="SAM" id="MobiDB-lite"/>
    </source>
</evidence>
<feature type="compositionally biased region" description="Low complexity" evidence="1">
    <location>
        <begin position="280"/>
        <end position="294"/>
    </location>
</feature>
<protein>
    <recommendedName>
        <fullName evidence="2">J domain-containing protein</fullName>
    </recommendedName>
</protein>
<feature type="region of interest" description="Disordered" evidence="1">
    <location>
        <begin position="201"/>
        <end position="299"/>
    </location>
</feature>
<evidence type="ECO:0000313" key="3">
    <source>
        <dbReference type="EMBL" id="KAL3634781.1"/>
    </source>
</evidence>
<dbReference type="Gene3D" id="1.10.287.110">
    <property type="entry name" value="DnaJ domain"/>
    <property type="match status" value="1"/>
</dbReference>
<feature type="region of interest" description="Disordered" evidence="1">
    <location>
        <begin position="16"/>
        <end position="44"/>
    </location>
</feature>
<sequence>MDEFGVLVESIGFRAHGKSAPMAKSKPKPKSHFTTHNTSSFHDPSSLPIDELDGIFRSNVNISKNRQSQNAFVVDDDIFGGPVSSSNQFGGVDLESVFSVGSNGYGDLLGSKTKQRDTVDDLFGSFGINGSGNQAKKGAEFDELIMGFGGASQTNNREAKSNGHSSNSSSTGIDDPFSIFETSVSDQSKVKKSSVQSNGFGNFVMAGPPKSGSKVGVRPNTFTKPSPRTSSNGFEKADYMDAIFGGNNAGKRNNNNPARPSSQDSLFDGFFPEDERKMKQTSSQSSFSTKKASSPPNIGNDFTSLFGDVATSSEEFHEIEGEPAERRRARLKRYMKTNERMAEALAEKNQRDLQTQNEQDEKRRLADTLDSDIKRWAAGKEGNLRALLSSLHQVLGLESGWRAVSLTDMITSESVRKVYKKATLYVHPDKVQQRGANLHQKYVAEKVFDMLKEASNKFSAEELR</sequence>
<reference evidence="4" key="1">
    <citation type="journal article" date="2024" name="IScience">
        <title>Strigolactones Initiate the Formation of Haustorium-like Structures in Castilleja.</title>
        <authorList>
            <person name="Buerger M."/>
            <person name="Peterson D."/>
            <person name="Chory J."/>
        </authorList>
    </citation>
    <scope>NUCLEOTIDE SEQUENCE [LARGE SCALE GENOMIC DNA]</scope>
</reference>
<gene>
    <name evidence="3" type="ORF">CASFOL_021835</name>
</gene>
<organism evidence="3 4">
    <name type="scientific">Castilleja foliolosa</name>
    <dbReference type="NCBI Taxonomy" id="1961234"/>
    <lineage>
        <taxon>Eukaryota</taxon>
        <taxon>Viridiplantae</taxon>
        <taxon>Streptophyta</taxon>
        <taxon>Embryophyta</taxon>
        <taxon>Tracheophyta</taxon>
        <taxon>Spermatophyta</taxon>
        <taxon>Magnoliopsida</taxon>
        <taxon>eudicotyledons</taxon>
        <taxon>Gunneridae</taxon>
        <taxon>Pentapetalae</taxon>
        <taxon>asterids</taxon>
        <taxon>lamiids</taxon>
        <taxon>Lamiales</taxon>
        <taxon>Orobanchaceae</taxon>
        <taxon>Pedicularideae</taxon>
        <taxon>Castillejinae</taxon>
        <taxon>Castilleja</taxon>
    </lineage>
</organism>
<dbReference type="PANTHER" id="PTHR23172">
    <property type="entry name" value="AUXILIN/CYCLIN G-ASSOCIATED KINASE-RELATED"/>
    <property type="match status" value="1"/>
</dbReference>
<feature type="compositionally biased region" description="Polar residues" evidence="1">
    <location>
        <begin position="34"/>
        <end position="43"/>
    </location>
</feature>
<accession>A0ABD3D159</accession>
<evidence type="ECO:0000259" key="2">
    <source>
        <dbReference type="PROSITE" id="PS50076"/>
    </source>
</evidence>
<dbReference type="EMBL" id="JAVIJP010000028">
    <property type="protein sequence ID" value="KAL3634781.1"/>
    <property type="molecule type" value="Genomic_DNA"/>
</dbReference>
<dbReference type="Proteomes" id="UP001632038">
    <property type="component" value="Unassembled WGS sequence"/>
</dbReference>